<dbReference type="AlphaFoldDB" id="M0MT63"/>
<evidence type="ECO:0000313" key="2">
    <source>
        <dbReference type="Proteomes" id="UP000011669"/>
    </source>
</evidence>
<dbReference type="STRING" id="1227455.C449_00640"/>
<proteinExistence type="predicted"/>
<keyword evidence="2" id="KW-1185">Reference proteome</keyword>
<protein>
    <submittedName>
        <fullName evidence="1">Uncharacterized protein</fullName>
    </submittedName>
</protein>
<gene>
    <name evidence="1" type="ORF">C449_00640</name>
</gene>
<sequence length="317" mass="36597">MSVESTDSETADLPDEVGRHEFLIQGENAVNDPFESALTLKNAIDGMPKTKATFLLGHYFERQVARTLNKRILDLLGSWRVPDYYTQTSDRAMKWVNPNYHDKSRFAAVYVRCECGALVVREERSKGTVRVQGEHEHTDDCCREWRTAAREALVEARVDAVDDLVRLCHTPREIAPRFGLAPDGFHGNFLTPRSIDIEREKERARQRRANTAAVLLKRHSPSEVATVYDLSEEYVKREVRRWTDADPRDLYETRRARAREESNEAALDDVRRVIQTSGEKSRQQYDVDGKWRARTVERKFDTDWQGVLERAEVADDG</sequence>
<comment type="caution">
    <text evidence="1">The sequence shown here is derived from an EMBL/GenBank/DDBJ whole genome shotgun (WGS) entry which is preliminary data.</text>
</comment>
<organism evidence="1 2">
    <name type="scientific">Halococcus saccharolyticus DSM 5350</name>
    <dbReference type="NCBI Taxonomy" id="1227455"/>
    <lineage>
        <taxon>Archaea</taxon>
        <taxon>Methanobacteriati</taxon>
        <taxon>Methanobacteriota</taxon>
        <taxon>Stenosarchaea group</taxon>
        <taxon>Halobacteria</taxon>
        <taxon>Halobacteriales</taxon>
        <taxon>Halococcaceae</taxon>
        <taxon>Halococcus</taxon>
    </lineage>
</organism>
<dbReference type="OrthoDB" id="387110at2157"/>
<name>M0MT63_9EURY</name>
<dbReference type="Proteomes" id="UP000011669">
    <property type="component" value="Unassembled WGS sequence"/>
</dbReference>
<dbReference type="EMBL" id="AOMD01000002">
    <property type="protein sequence ID" value="EMA47934.1"/>
    <property type="molecule type" value="Genomic_DNA"/>
</dbReference>
<dbReference type="RefSeq" id="WP_006075925.1">
    <property type="nucleotide sequence ID" value="NZ_AOMD01000002.1"/>
</dbReference>
<accession>M0MT63</accession>
<evidence type="ECO:0000313" key="1">
    <source>
        <dbReference type="EMBL" id="EMA47934.1"/>
    </source>
</evidence>
<dbReference type="InParanoid" id="M0MT63"/>
<dbReference type="PATRIC" id="fig|1227455.4.peg.131"/>
<reference evidence="1 2" key="1">
    <citation type="journal article" date="2014" name="PLoS Genet.">
        <title>Phylogenetically driven sequencing of extremely halophilic archaea reveals strategies for static and dynamic osmo-response.</title>
        <authorList>
            <person name="Becker E.A."/>
            <person name="Seitzer P.M."/>
            <person name="Tritt A."/>
            <person name="Larsen D."/>
            <person name="Krusor M."/>
            <person name="Yao A.I."/>
            <person name="Wu D."/>
            <person name="Madern D."/>
            <person name="Eisen J.A."/>
            <person name="Darling A.E."/>
            <person name="Facciotti M.T."/>
        </authorList>
    </citation>
    <scope>NUCLEOTIDE SEQUENCE [LARGE SCALE GENOMIC DNA]</scope>
    <source>
        <strain evidence="1 2">DSM 5350</strain>
    </source>
</reference>